<dbReference type="AlphaFoldDB" id="A0A382ZEF3"/>
<reference evidence="2" key="1">
    <citation type="submission" date="2018-05" db="EMBL/GenBank/DDBJ databases">
        <authorList>
            <person name="Lanie J.A."/>
            <person name="Ng W.-L."/>
            <person name="Kazmierczak K.M."/>
            <person name="Andrzejewski T.M."/>
            <person name="Davidsen T.M."/>
            <person name="Wayne K.J."/>
            <person name="Tettelin H."/>
            <person name="Glass J.I."/>
            <person name="Rusch D."/>
            <person name="Podicherti R."/>
            <person name="Tsui H.-C.T."/>
            <person name="Winkler M.E."/>
        </authorList>
    </citation>
    <scope>NUCLEOTIDE SEQUENCE</scope>
</reference>
<feature type="transmembrane region" description="Helical" evidence="1">
    <location>
        <begin position="12"/>
        <end position="31"/>
    </location>
</feature>
<feature type="transmembrane region" description="Helical" evidence="1">
    <location>
        <begin position="57"/>
        <end position="77"/>
    </location>
</feature>
<evidence type="ECO:0000256" key="1">
    <source>
        <dbReference type="SAM" id="Phobius"/>
    </source>
</evidence>
<evidence type="ECO:0000313" key="2">
    <source>
        <dbReference type="EMBL" id="SVD93861.1"/>
    </source>
</evidence>
<proteinExistence type="predicted"/>
<keyword evidence="1" id="KW-0472">Membrane</keyword>
<organism evidence="2">
    <name type="scientific">marine metagenome</name>
    <dbReference type="NCBI Taxonomy" id="408172"/>
    <lineage>
        <taxon>unclassified sequences</taxon>
        <taxon>metagenomes</taxon>
        <taxon>ecological metagenomes</taxon>
    </lineage>
</organism>
<feature type="non-terminal residue" evidence="2">
    <location>
        <position position="101"/>
    </location>
</feature>
<gene>
    <name evidence="2" type="ORF">METZ01_LOCUS446715</name>
</gene>
<dbReference type="EMBL" id="UINC01183219">
    <property type="protein sequence ID" value="SVD93861.1"/>
    <property type="molecule type" value="Genomic_DNA"/>
</dbReference>
<keyword evidence="1" id="KW-1133">Transmembrane helix</keyword>
<accession>A0A382ZEF3</accession>
<sequence length="101" mass="10681">MSNSSSSKLGGQCLVAGGIISFIIFIIQILVSGPPPGNEHIFSYFANETVAKGSATVIYTLLWMFGNVLIAFGILVLNGSLQEQQKDGLLGLGTFLFIVGQ</sequence>
<protein>
    <recommendedName>
        <fullName evidence="3">DUF4386 domain-containing protein</fullName>
    </recommendedName>
</protein>
<evidence type="ECO:0008006" key="3">
    <source>
        <dbReference type="Google" id="ProtNLM"/>
    </source>
</evidence>
<keyword evidence="1" id="KW-0812">Transmembrane</keyword>
<name>A0A382ZEF3_9ZZZZ</name>